<evidence type="ECO:0000313" key="3">
    <source>
        <dbReference type="Proteomes" id="UP001302494"/>
    </source>
</evidence>
<reference evidence="2 3" key="1">
    <citation type="submission" date="2023-01" db="EMBL/GenBank/DDBJ databases">
        <title>Cultivation and genomic characterization of new, ubiquitous marine nitrite-oxidizing bacteria from the Nitrospirales.</title>
        <authorList>
            <person name="Mueller A.J."/>
            <person name="Daebeler A."/>
            <person name="Herbold C.W."/>
            <person name="Kirkegaard R.H."/>
            <person name="Daims H."/>
        </authorList>
    </citation>
    <scope>NUCLEOTIDE SEQUENCE [LARGE SCALE GENOMIC DNA]</scope>
    <source>
        <strain evidence="2 3">DK</strain>
    </source>
</reference>
<evidence type="ECO:0000313" key="2">
    <source>
        <dbReference type="EMBL" id="WNM62525.1"/>
    </source>
</evidence>
<dbReference type="AlphaFoldDB" id="A0AA96GLJ1"/>
<dbReference type="EMBL" id="CP116968">
    <property type="protein sequence ID" value="WNM62525.1"/>
    <property type="molecule type" value="Genomic_DNA"/>
</dbReference>
<dbReference type="KEGG" id="nneo:PQG83_01910"/>
<organism evidence="2 3">
    <name type="scientific">Candidatus Nitrospira neomarina</name>
    <dbReference type="NCBI Taxonomy" id="3020899"/>
    <lineage>
        <taxon>Bacteria</taxon>
        <taxon>Pseudomonadati</taxon>
        <taxon>Nitrospirota</taxon>
        <taxon>Nitrospiria</taxon>
        <taxon>Nitrospirales</taxon>
        <taxon>Nitrospiraceae</taxon>
        <taxon>Nitrospira</taxon>
    </lineage>
</organism>
<protein>
    <submittedName>
        <fullName evidence="2">Uncharacterized protein</fullName>
    </submittedName>
</protein>
<keyword evidence="3" id="KW-1185">Reference proteome</keyword>
<proteinExistence type="predicted"/>
<feature type="region of interest" description="Disordered" evidence="1">
    <location>
        <begin position="78"/>
        <end position="107"/>
    </location>
</feature>
<name>A0AA96GLJ1_9BACT</name>
<gene>
    <name evidence="2" type="ORF">PQG83_01910</name>
</gene>
<accession>A0AA96GLJ1</accession>
<evidence type="ECO:0000256" key="1">
    <source>
        <dbReference type="SAM" id="MobiDB-lite"/>
    </source>
</evidence>
<dbReference type="Proteomes" id="UP001302494">
    <property type="component" value="Chromosome"/>
</dbReference>
<dbReference type="RefSeq" id="WP_312746137.1">
    <property type="nucleotide sequence ID" value="NZ_CP116968.1"/>
</dbReference>
<sequence length="107" mass="12053">MRTKSTEWNAPVDVERKDHDQVLAVISASPGVTIEALLEHLPWMRWGHLFSILGECLQEGSVILCQKEFQFEVRAIHSSSSSGNEENEEDVLTGYMPSKPGDRWLGI</sequence>